<name>A0A3S9ZI40_STRGD</name>
<organism evidence="2 4">
    <name type="scientific">Streptomyces griseoviridis</name>
    <dbReference type="NCBI Taxonomy" id="45398"/>
    <lineage>
        <taxon>Bacteria</taxon>
        <taxon>Bacillati</taxon>
        <taxon>Actinomycetota</taxon>
        <taxon>Actinomycetes</taxon>
        <taxon>Kitasatosporales</taxon>
        <taxon>Streptomycetaceae</taxon>
        <taxon>Streptomyces</taxon>
    </lineage>
</organism>
<dbReference type="KEGG" id="sgd:ELQ87_27095"/>
<evidence type="ECO:0000313" key="3">
    <source>
        <dbReference type="EMBL" id="QCN85668.1"/>
    </source>
</evidence>
<gene>
    <name evidence="3" type="ORF">DDJ31_12170</name>
    <name evidence="2" type="ORF">ELQ87_27095</name>
</gene>
<evidence type="ECO:0000256" key="1">
    <source>
        <dbReference type="SAM" id="SignalP"/>
    </source>
</evidence>
<reference evidence="3 5" key="1">
    <citation type="submission" date="2018-04" db="EMBL/GenBank/DDBJ databases">
        <title>Complete genome sequences of Streptomyces griseoviridis K61 and characterization of antagonistic properties of biological control agents.</title>
        <authorList>
            <person name="Mariita R.M."/>
            <person name="Sello J.K."/>
        </authorList>
    </citation>
    <scope>NUCLEOTIDE SEQUENCE [LARGE SCALE GENOMIC DNA]</scope>
    <source>
        <strain evidence="3 5">K61</strain>
    </source>
</reference>
<reference evidence="2 4" key="2">
    <citation type="submission" date="2018-12" db="EMBL/GenBank/DDBJ databases">
        <title>Streptomyces griseoviridis F1-27 complete genome.</title>
        <authorList>
            <person name="Mariita R.M."/>
            <person name="Sello J.K."/>
        </authorList>
    </citation>
    <scope>NUCLEOTIDE SEQUENCE [LARGE SCALE GENOMIC DNA]</scope>
    <source>
        <strain evidence="2 4">F1-27</strain>
    </source>
</reference>
<dbReference type="Proteomes" id="UP000501753">
    <property type="component" value="Chromosome"/>
</dbReference>
<evidence type="ECO:0000313" key="2">
    <source>
        <dbReference type="EMBL" id="AZS87485.1"/>
    </source>
</evidence>
<feature type="signal peptide" evidence="1">
    <location>
        <begin position="1"/>
        <end position="33"/>
    </location>
</feature>
<dbReference type="EMBL" id="CP034687">
    <property type="protein sequence ID" value="AZS87485.1"/>
    <property type="molecule type" value="Genomic_DNA"/>
</dbReference>
<dbReference type="Proteomes" id="UP000271291">
    <property type="component" value="Chromosome"/>
</dbReference>
<sequence>MRAPRHPRPLGRACAVLATAVLVALGPAPGATAGPAVRACGPHDSCAHLKPVDLTAGQATLDVARLTLRNLNARALDPSSGKPVRGVAVRFTTTDGRFLAEARTGRDGVAAVDARERVGPRAARELTHGYDAALVGDGVHDPAVAHGSVTLATGR</sequence>
<dbReference type="RefSeq" id="WP_127180279.1">
    <property type="nucleotide sequence ID" value="NZ_CP029078.1"/>
</dbReference>
<dbReference type="EMBL" id="CP029078">
    <property type="protein sequence ID" value="QCN85668.1"/>
    <property type="molecule type" value="Genomic_DNA"/>
</dbReference>
<accession>A0A3S9ZI40</accession>
<dbReference type="OrthoDB" id="4203310at2"/>
<evidence type="ECO:0000313" key="5">
    <source>
        <dbReference type="Proteomes" id="UP000501753"/>
    </source>
</evidence>
<keyword evidence="1" id="KW-0732">Signal</keyword>
<keyword evidence="5" id="KW-1185">Reference proteome</keyword>
<dbReference type="AlphaFoldDB" id="A0A3S9ZI40"/>
<protein>
    <submittedName>
        <fullName evidence="2">Uncharacterized protein</fullName>
    </submittedName>
</protein>
<proteinExistence type="predicted"/>
<evidence type="ECO:0000313" key="4">
    <source>
        <dbReference type="Proteomes" id="UP000271291"/>
    </source>
</evidence>
<feature type="chain" id="PRO_5044600843" evidence="1">
    <location>
        <begin position="34"/>
        <end position="155"/>
    </location>
</feature>